<accession>A0A367ILD7</accession>
<evidence type="ECO:0000313" key="1">
    <source>
        <dbReference type="EMBL" id="RCH78479.1"/>
    </source>
</evidence>
<comment type="caution">
    <text evidence="1">The sequence shown here is derived from an EMBL/GenBank/DDBJ whole genome shotgun (WGS) entry which is preliminary data.</text>
</comment>
<gene>
    <name evidence="1" type="ORF">CU098_002606</name>
</gene>
<name>A0A367ILD7_RHIST</name>
<dbReference type="AlphaFoldDB" id="A0A367ILD7"/>
<evidence type="ECO:0000313" key="2">
    <source>
        <dbReference type="Proteomes" id="UP000253551"/>
    </source>
</evidence>
<dbReference type="OrthoDB" id="20774at2759"/>
<keyword evidence="2" id="KW-1185">Reference proteome</keyword>
<sequence length="208" mass="23230">DVDSLSAHHTLMLNSHTAICVSNSGGMVALTDDPKSLRVQKLFNFHHPEFLTSSTLALLGSPYNNETDILWKHLMAWEEGSPSLQKPMVGCTVSGGILSIYRISQELYWVLRILQKLLLTFEATLPLLGSVSDFEDWYCQLSGIERAVIHGDLVEAYLRLSFDEQLKVLRPTGILCHDLVSAIHNLLNGSQDHLNDEPEEIKAHIIAN</sequence>
<feature type="non-terminal residue" evidence="1">
    <location>
        <position position="1"/>
    </location>
</feature>
<reference evidence="1 2" key="1">
    <citation type="journal article" date="2018" name="G3 (Bethesda)">
        <title>Phylogenetic and Phylogenomic Definition of Rhizopus Species.</title>
        <authorList>
            <person name="Gryganskyi A.P."/>
            <person name="Golan J."/>
            <person name="Dolatabadi S."/>
            <person name="Mondo S."/>
            <person name="Robb S."/>
            <person name="Idnurm A."/>
            <person name="Muszewska A."/>
            <person name="Steczkiewicz K."/>
            <person name="Masonjones S."/>
            <person name="Liao H.L."/>
            <person name="Gajdeczka M.T."/>
            <person name="Anike F."/>
            <person name="Vuek A."/>
            <person name="Anishchenko I.M."/>
            <person name="Voigt K."/>
            <person name="de Hoog G.S."/>
            <person name="Smith M.E."/>
            <person name="Heitman J."/>
            <person name="Vilgalys R."/>
            <person name="Stajich J.E."/>
        </authorList>
    </citation>
    <scope>NUCLEOTIDE SEQUENCE [LARGE SCALE GENOMIC DNA]</scope>
    <source>
        <strain evidence="1 2">LSU 92-RS-03</strain>
    </source>
</reference>
<protein>
    <submittedName>
        <fullName evidence="1">Uncharacterized protein</fullName>
    </submittedName>
</protein>
<dbReference type="Proteomes" id="UP000253551">
    <property type="component" value="Unassembled WGS sequence"/>
</dbReference>
<dbReference type="EMBL" id="PJQM01007217">
    <property type="protein sequence ID" value="RCH78479.1"/>
    <property type="molecule type" value="Genomic_DNA"/>
</dbReference>
<organism evidence="1 2">
    <name type="scientific">Rhizopus stolonifer</name>
    <name type="common">Rhizopus nigricans</name>
    <dbReference type="NCBI Taxonomy" id="4846"/>
    <lineage>
        <taxon>Eukaryota</taxon>
        <taxon>Fungi</taxon>
        <taxon>Fungi incertae sedis</taxon>
        <taxon>Mucoromycota</taxon>
        <taxon>Mucoromycotina</taxon>
        <taxon>Mucoromycetes</taxon>
        <taxon>Mucorales</taxon>
        <taxon>Mucorineae</taxon>
        <taxon>Rhizopodaceae</taxon>
        <taxon>Rhizopus</taxon>
    </lineage>
</organism>
<dbReference type="STRING" id="4846.A0A367ILD7"/>
<proteinExistence type="predicted"/>